<feature type="domain" description="Inner membrane component" evidence="2">
    <location>
        <begin position="4"/>
        <end position="54"/>
    </location>
</feature>
<keyword evidence="1" id="KW-1133">Transmembrane helix</keyword>
<evidence type="ECO:0000256" key="1">
    <source>
        <dbReference type="SAM" id="Phobius"/>
    </source>
</evidence>
<keyword evidence="1" id="KW-0472">Membrane</keyword>
<dbReference type="InterPro" id="IPR031308">
    <property type="entry name" value="UCP028777"/>
</dbReference>
<organism evidence="3 4">
    <name type="scientific">Pseudonocardia charpentierae</name>
    <dbReference type="NCBI Taxonomy" id="3075545"/>
    <lineage>
        <taxon>Bacteria</taxon>
        <taxon>Bacillati</taxon>
        <taxon>Actinomycetota</taxon>
        <taxon>Actinomycetes</taxon>
        <taxon>Pseudonocardiales</taxon>
        <taxon>Pseudonocardiaceae</taxon>
        <taxon>Pseudonocardia</taxon>
    </lineage>
</organism>
<dbReference type="RefSeq" id="WP_311557801.1">
    <property type="nucleotide sequence ID" value="NZ_JAVREJ010000013.1"/>
</dbReference>
<keyword evidence="4" id="KW-1185">Reference proteome</keyword>
<evidence type="ECO:0000259" key="2">
    <source>
        <dbReference type="Pfam" id="PF03733"/>
    </source>
</evidence>
<dbReference type="InterPro" id="IPR005185">
    <property type="entry name" value="YccF"/>
</dbReference>
<dbReference type="PANTHER" id="PTHR42903:SF1">
    <property type="entry name" value="INNER MEMBRANE PROTEIN YCCF"/>
    <property type="match status" value="1"/>
</dbReference>
<feature type="transmembrane region" description="Helical" evidence="1">
    <location>
        <begin position="62"/>
        <end position="80"/>
    </location>
</feature>
<gene>
    <name evidence="3" type="ORF">RM445_18215</name>
</gene>
<keyword evidence="1" id="KW-0812">Transmembrane</keyword>
<dbReference type="PANTHER" id="PTHR42903">
    <property type="entry name" value="INNER MEMBRANE PROTEIN YCCF"/>
    <property type="match status" value="1"/>
</dbReference>
<feature type="transmembrane region" description="Helical" evidence="1">
    <location>
        <begin position="86"/>
        <end position="106"/>
    </location>
</feature>
<sequence>MRTIGNILWFLLAGWWLALYYALCGLLAFVLIVTIPFGIAAFRLAGYALWPFGRTVVAARDAGVPSVLGNILWIVLFGWHLCLAHIAAGIALCLTIIGIPFGIAAFKLSVLSLVPLGTRVVDADAPQTWAAPVAQTAAWPSHR</sequence>
<evidence type="ECO:0000313" key="4">
    <source>
        <dbReference type="Proteomes" id="UP001183202"/>
    </source>
</evidence>
<dbReference type="InterPro" id="IPR052937">
    <property type="entry name" value="Inner_membrane_protein"/>
</dbReference>
<dbReference type="Pfam" id="PF03733">
    <property type="entry name" value="YccF"/>
    <property type="match status" value="2"/>
</dbReference>
<dbReference type="PIRSF" id="PIRSF028777">
    <property type="entry name" value="UCP028777"/>
    <property type="match status" value="1"/>
</dbReference>
<name>A0ABU2NC83_9PSEU</name>
<dbReference type="EMBL" id="JAVREJ010000013">
    <property type="protein sequence ID" value="MDT0351469.1"/>
    <property type="molecule type" value="Genomic_DNA"/>
</dbReference>
<comment type="caution">
    <text evidence="3">The sequence shown here is derived from an EMBL/GenBank/DDBJ whole genome shotgun (WGS) entry which is preliminary data.</text>
</comment>
<accession>A0ABU2NC83</accession>
<protein>
    <submittedName>
        <fullName evidence="3">YccF domain-containing protein</fullName>
    </submittedName>
</protein>
<evidence type="ECO:0000313" key="3">
    <source>
        <dbReference type="EMBL" id="MDT0351469.1"/>
    </source>
</evidence>
<proteinExistence type="predicted"/>
<reference evidence="4" key="1">
    <citation type="submission" date="2023-07" db="EMBL/GenBank/DDBJ databases">
        <title>30 novel species of actinomycetes from the DSMZ collection.</title>
        <authorList>
            <person name="Nouioui I."/>
        </authorList>
    </citation>
    <scope>NUCLEOTIDE SEQUENCE [LARGE SCALE GENOMIC DNA]</scope>
    <source>
        <strain evidence="4">DSM 45834</strain>
    </source>
</reference>
<feature type="domain" description="Inner membrane component" evidence="2">
    <location>
        <begin position="68"/>
        <end position="117"/>
    </location>
</feature>
<dbReference type="Proteomes" id="UP001183202">
    <property type="component" value="Unassembled WGS sequence"/>
</dbReference>
<dbReference type="NCBIfam" id="NF008740">
    <property type="entry name" value="PRK11770.1-2"/>
    <property type="match status" value="1"/>
</dbReference>
<feature type="transmembrane region" description="Helical" evidence="1">
    <location>
        <begin position="7"/>
        <end position="23"/>
    </location>
</feature>